<protein>
    <submittedName>
        <fullName evidence="8">DUF350 domain-containing protein</fullName>
    </submittedName>
</protein>
<evidence type="ECO:0000256" key="3">
    <source>
        <dbReference type="ARBA" id="ARBA00022475"/>
    </source>
</evidence>
<dbReference type="EMBL" id="CP076128">
    <property type="protein sequence ID" value="QWG07301.1"/>
    <property type="molecule type" value="Genomic_DNA"/>
</dbReference>
<evidence type="ECO:0000256" key="6">
    <source>
        <dbReference type="ARBA" id="ARBA00023136"/>
    </source>
</evidence>
<dbReference type="PANTHER" id="PTHR40043:SF1">
    <property type="entry name" value="UPF0719 INNER MEMBRANE PROTEIN YJFL"/>
    <property type="match status" value="1"/>
</dbReference>
<feature type="transmembrane region" description="Helical" evidence="7">
    <location>
        <begin position="151"/>
        <end position="169"/>
    </location>
</feature>
<evidence type="ECO:0000256" key="5">
    <source>
        <dbReference type="ARBA" id="ARBA00022989"/>
    </source>
</evidence>
<dbReference type="InterPro" id="IPR007140">
    <property type="entry name" value="DUF350"/>
</dbReference>
<gene>
    <name evidence="8" type="ORF">KM029_18655</name>
</gene>
<dbReference type="Proteomes" id="UP000682802">
    <property type="component" value="Chromosome 1"/>
</dbReference>
<keyword evidence="9" id="KW-1185">Reference proteome</keyword>
<feature type="transmembrane region" description="Helical" evidence="7">
    <location>
        <begin position="124"/>
        <end position="145"/>
    </location>
</feature>
<evidence type="ECO:0000256" key="4">
    <source>
        <dbReference type="ARBA" id="ARBA00022692"/>
    </source>
</evidence>
<feature type="transmembrane region" description="Helical" evidence="7">
    <location>
        <begin position="83"/>
        <end position="103"/>
    </location>
</feature>
<feature type="transmembrane region" description="Helical" evidence="7">
    <location>
        <begin position="12"/>
        <end position="31"/>
    </location>
</feature>
<dbReference type="Pfam" id="PF03994">
    <property type="entry name" value="DUF350"/>
    <property type="match status" value="2"/>
</dbReference>
<feature type="transmembrane region" description="Helical" evidence="7">
    <location>
        <begin position="263"/>
        <end position="283"/>
    </location>
</feature>
<feature type="transmembrane region" description="Helical" evidence="7">
    <location>
        <begin position="223"/>
        <end position="243"/>
    </location>
</feature>
<evidence type="ECO:0000313" key="9">
    <source>
        <dbReference type="Proteomes" id="UP000682802"/>
    </source>
</evidence>
<evidence type="ECO:0000313" key="8">
    <source>
        <dbReference type="EMBL" id="QWG07301.1"/>
    </source>
</evidence>
<organism evidence="8 9">
    <name type="scientific">Flammeovirga kamogawensis</name>
    <dbReference type="NCBI Taxonomy" id="373891"/>
    <lineage>
        <taxon>Bacteria</taxon>
        <taxon>Pseudomonadati</taxon>
        <taxon>Bacteroidota</taxon>
        <taxon>Cytophagia</taxon>
        <taxon>Cytophagales</taxon>
        <taxon>Flammeovirgaceae</taxon>
        <taxon>Flammeovirga</taxon>
    </lineage>
</organism>
<feature type="transmembrane region" description="Helical" evidence="7">
    <location>
        <begin position="51"/>
        <end position="71"/>
    </location>
</feature>
<dbReference type="RefSeq" id="WP_144074697.1">
    <property type="nucleotide sequence ID" value="NZ_CP076128.1"/>
</dbReference>
<comment type="similarity">
    <text evidence="2">Belongs to the UPF0719 family.</text>
</comment>
<proteinExistence type="inferred from homology"/>
<keyword evidence="5 7" id="KW-1133">Transmembrane helix</keyword>
<feature type="transmembrane region" description="Helical" evidence="7">
    <location>
        <begin position="190"/>
        <end position="211"/>
    </location>
</feature>
<reference evidence="8 9" key="1">
    <citation type="submission" date="2021-05" db="EMBL/GenBank/DDBJ databases">
        <title>Comparative genomic studies on the polysaccharide-degrading batcterial strains of the Flammeovirga genus.</title>
        <authorList>
            <person name="Zewei F."/>
            <person name="Zheng Z."/>
            <person name="Yu L."/>
            <person name="Ruyue G."/>
            <person name="Yanhong M."/>
            <person name="Yuanyuan C."/>
            <person name="Jingyan G."/>
            <person name="Wenjun H."/>
        </authorList>
    </citation>
    <scope>NUCLEOTIDE SEQUENCE [LARGE SCALE GENOMIC DNA]</scope>
    <source>
        <strain evidence="8 9">YS10</strain>
    </source>
</reference>
<comment type="subcellular location">
    <subcellularLocation>
        <location evidence="1">Cell membrane</location>
        <topology evidence="1">Multi-pass membrane protein</topology>
    </subcellularLocation>
</comment>
<keyword evidence="6 7" id="KW-0472">Membrane</keyword>
<dbReference type="PANTHER" id="PTHR40043">
    <property type="entry name" value="UPF0719 INNER MEMBRANE PROTEIN YJFL"/>
    <property type="match status" value="1"/>
</dbReference>
<evidence type="ECO:0000256" key="2">
    <source>
        <dbReference type="ARBA" id="ARBA00005779"/>
    </source>
</evidence>
<evidence type="ECO:0000256" key="7">
    <source>
        <dbReference type="SAM" id="Phobius"/>
    </source>
</evidence>
<name>A0ABX8GUV1_9BACT</name>
<evidence type="ECO:0000256" key="1">
    <source>
        <dbReference type="ARBA" id="ARBA00004651"/>
    </source>
</evidence>
<keyword evidence="4 7" id="KW-0812">Transmembrane</keyword>
<sequence>MKELIHFDLELWGVNLIYVILFSLVLVFARVFKGLVVKDDVNKELTEKDNVAYGVSMAGYFLGVAIVYIGAMIGPSNGLINDVIAVLSYSVGGIVAMLISRVINDKLIFNHIVNVKEIVDNRNVAIGLVQTASYIASGLMIASAISGEGGGPLNALVFYLVGQAFLVLYTKGYINASTYNIQEELTAGNLAIAFSVTGKMLAIGLIVMTAIGQEFMGWKQTFLAMFVDGGIMIVLLFLSSYLFDKVIIPKSALRHELVEDKNVGVGVLDCCANVMFACLMVFLL</sequence>
<accession>A0ABX8GUV1</accession>
<keyword evidence="3" id="KW-1003">Cell membrane</keyword>